<reference evidence="1" key="1">
    <citation type="submission" date="2020-08" db="EMBL/GenBank/DDBJ databases">
        <title>Multicomponent nature underlies the extraordinary mechanical properties of spider dragline silk.</title>
        <authorList>
            <person name="Kono N."/>
            <person name="Nakamura H."/>
            <person name="Mori M."/>
            <person name="Yoshida Y."/>
            <person name="Ohtoshi R."/>
            <person name="Malay A.D."/>
            <person name="Moran D.A.P."/>
            <person name="Tomita M."/>
            <person name="Numata K."/>
            <person name="Arakawa K."/>
        </authorList>
    </citation>
    <scope>NUCLEOTIDE SEQUENCE</scope>
</reference>
<evidence type="ECO:0000313" key="2">
    <source>
        <dbReference type="Proteomes" id="UP000886998"/>
    </source>
</evidence>
<comment type="caution">
    <text evidence="1">The sequence shown here is derived from an EMBL/GenBank/DDBJ whole genome shotgun (WGS) entry which is preliminary data.</text>
</comment>
<keyword evidence="2" id="KW-1185">Reference proteome</keyword>
<dbReference type="AlphaFoldDB" id="A0A8X7CUD2"/>
<accession>A0A8X7CUD2</accession>
<gene>
    <name evidence="1" type="ORF">TNIN_62111</name>
</gene>
<dbReference type="Proteomes" id="UP000886998">
    <property type="component" value="Unassembled WGS sequence"/>
</dbReference>
<proteinExistence type="predicted"/>
<organism evidence="1 2">
    <name type="scientific">Trichonephila inaurata madagascariensis</name>
    <dbReference type="NCBI Taxonomy" id="2747483"/>
    <lineage>
        <taxon>Eukaryota</taxon>
        <taxon>Metazoa</taxon>
        <taxon>Ecdysozoa</taxon>
        <taxon>Arthropoda</taxon>
        <taxon>Chelicerata</taxon>
        <taxon>Arachnida</taxon>
        <taxon>Araneae</taxon>
        <taxon>Araneomorphae</taxon>
        <taxon>Entelegynae</taxon>
        <taxon>Araneoidea</taxon>
        <taxon>Nephilidae</taxon>
        <taxon>Trichonephila</taxon>
        <taxon>Trichonephila inaurata</taxon>
    </lineage>
</organism>
<sequence length="116" mass="13179">MNLPSPLEKFRTYMHTEMLFNSTKFTCEKTIRSSVEEAIRIEGSHDTDAALEGSRQKRGYQSLNGIVTATSVDTEKLLTLKCFRNTVGTKLHLILLMNHHVLPTMVEQVEAWKGKV</sequence>
<dbReference type="EMBL" id="BMAV01022830">
    <property type="protein sequence ID" value="GFY78127.1"/>
    <property type="molecule type" value="Genomic_DNA"/>
</dbReference>
<protein>
    <submittedName>
        <fullName evidence="1">Uncharacterized protein</fullName>
    </submittedName>
</protein>
<name>A0A8X7CUD2_9ARAC</name>
<evidence type="ECO:0000313" key="1">
    <source>
        <dbReference type="EMBL" id="GFY78127.1"/>
    </source>
</evidence>